<dbReference type="PANTHER" id="PTHR24159">
    <property type="match status" value="1"/>
</dbReference>
<reference evidence="1 2" key="1">
    <citation type="submission" date="2024-04" db="EMBL/GenBank/DDBJ databases">
        <title>Tritrichomonas musculus Genome.</title>
        <authorList>
            <person name="Alves-Ferreira E."/>
            <person name="Grigg M."/>
            <person name="Lorenzi H."/>
            <person name="Galac M."/>
        </authorList>
    </citation>
    <scope>NUCLEOTIDE SEQUENCE [LARGE SCALE GENOMIC DNA]</scope>
    <source>
        <strain evidence="1 2">EAF2021</strain>
    </source>
</reference>
<evidence type="ECO:0000313" key="1">
    <source>
        <dbReference type="EMBL" id="KAK8840818.1"/>
    </source>
</evidence>
<name>A0ABR2H3P5_9EUKA</name>
<accession>A0ABR2H3P5</accession>
<dbReference type="PANTHER" id="PTHR24159:SF5">
    <property type="entry name" value="ANK_REP_REGION DOMAIN-CONTAINING PROTEIN"/>
    <property type="match status" value="1"/>
</dbReference>
<comment type="caution">
    <text evidence="1">The sequence shown here is derived from an EMBL/GenBank/DDBJ whole genome shotgun (WGS) entry which is preliminary data.</text>
</comment>
<keyword evidence="2" id="KW-1185">Reference proteome</keyword>
<protein>
    <recommendedName>
        <fullName evidence="3">DUF3447 domain-containing protein</fullName>
    </recommendedName>
</protein>
<gene>
    <name evidence="1" type="ORF">M9Y10_027643</name>
</gene>
<sequence>MSIDENIEKMKSIQDVLLRFLEDESKAEYIFDHFVRLVTTLKIINDKYEFKALLQIINRIAYGHQRVPNFISKIEQLLRHFKTEIQKYFSNSEILEIFTSNRRILLFLIEEKVMVVDEYIFSKFTSFDYGVKKFDEYFQPEIKLLLTKENIEKYGSKNESLKDAEFIEQMNNEVEENFYEKRREGENDDYLCELIRNNKIKEFITFVEQTNLRLEIEIKESDFETNQLLIQECKISFHKKNRIDLIEYASFYGSLDIIKYMQMKGVKLTSEMWKYAIHSRNVELIRYLEENHVSPPDNNYEEILKESIKCHHNDISNYIIENLIKEEDLQNNIEDNYYHNLYQYAAKFHNYCFFPTNMKYKNMFFYLCEFDYYTLVNLYLSEGTIDINAKIKTSII</sequence>
<evidence type="ECO:0008006" key="3">
    <source>
        <dbReference type="Google" id="ProtNLM"/>
    </source>
</evidence>
<organism evidence="1 2">
    <name type="scientific">Tritrichomonas musculus</name>
    <dbReference type="NCBI Taxonomy" id="1915356"/>
    <lineage>
        <taxon>Eukaryota</taxon>
        <taxon>Metamonada</taxon>
        <taxon>Parabasalia</taxon>
        <taxon>Tritrichomonadida</taxon>
        <taxon>Tritrichomonadidae</taxon>
        <taxon>Tritrichomonas</taxon>
    </lineage>
</organism>
<dbReference type="EMBL" id="JAPFFF010000043">
    <property type="protein sequence ID" value="KAK8840818.1"/>
    <property type="molecule type" value="Genomic_DNA"/>
</dbReference>
<dbReference type="InterPro" id="IPR036770">
    <property type="entry name" value="Ankyrin_rpt-contain_sf"/>
</dbReference>
<dbReference type="Proteomes" id="UP001470230">
    <property type="component" value="Unassembled WGS sequence"/>
</dbReference>
<proteinExistence type="predicted"/>
<dbReference type="Gene3D" id="1.25.40.20">
    <property type="entry name" value="Ankyrin repeat-containing domain"/>
    <property type="match status" value="1"/>
</dbReference>
<dbReference type="SUPFAM" id="SSF48403">
    <property type="entry name" value="Ankyrin repeat"/>
    <property type="match status" value="1"/>
</dbReference>
<evidence type="ECO:0000313" key="2">
    <source>
        <dbReference type="Proteomes" id="UP001470230"/>
    </source>
</evidence>